<proteinExistence type="inferred from homology"/>
<keyword evidence="3 8" id="KW-0540">Nuclease</keyword>
<protein>
    <recommendedName>
        <fullName evidence="8">Ribonuclease VapC</fullName>
        <shortName evidence="8">RNase VapC</shortName>
        <ecNumber evidence="8">3.1.-.-</ecNumber>
    </recommendedName>
    <alternativeName>
        <fullName evidence="8">Toxin VapC</fullName>
    </alternativeName>
</protein>
<comment type="function">
    <text evidence="8">Toxic component of a toxin-antitoxin (TA) system. An RNase.</text>
</comment>
<evidence type="ECO:0000256" key="1">
    <source>
        <dbReference type="ARBA" id="ARBA00001946"/>
    </source>
</evidence>
<evidence type="ECO:0000256" key="3">
    <source>
        <dbReference type="ARBA" id="ARBA00022722"/>
    </source>
</evidence>
<dbReference type="GO" id="GO:0000287">
    <property type="term" value="F:magnesium ion binding"/>
    <property type="evidence" value="ECO:0007669"/>
    <property type="project" value="UniProtKB-UniRule"/>
</dbReference>
<dbReference type="Gene3D" id="3.40.50.1010">
    <property type="entry name" value="5'-nuclease"/>
    <property type="match status" value="1"/>
</dbReference>
<dbReference type="EC" id="3.1.-.-" evidence="8"/>
<dbReference type="SUPFAM" id="SSF88723">
    <property type="entry name" value="PIN domain-like"/>
    <property type="match status" value="1"/>
</dbReference>
<evidence type="ECO:0000256" key="7">
    <source>
        <dbReference type="ARBA" id="ARBA00038093"/>
    </source>
</evidence>
<keyword evidence="8" id="KW-0800">Toxin</keyword>
<reference evidence="10" key="1">
    <citation type="submission" date="2020-08" db="EMBL/GenBank/DDBJ databases">
        <title>Ramlibacter sp. USB13 16S ribosomal RNA gene genome sequencing and assembly.</title>
        <authorList>
            <person name="Kang M."/>
        </authorList>
    </citation>
    <scope>NUCLEOTIDE SEQUENCE</scope>
    <source>
        <strain evidence="10">USB13</strain>
    </source>
</reference>
<sequence length="133" mass="15011">MVVVDSGVWIDFFNDRPGAGTDALDRLLQDGEVRLVVPDLVLYEVLRGFRHEREFRQARVLMESVGVESTGGAALALEAAQHYRSLRAAGVTVRSPVDVLIATFCIENGYVLLHRDRDFDAFEELRGLRAWRH</sequence>
<dbReference type="GO" id="GO:0004540">
    <property type="term" value="F:RNA nuclease activity"/>
    <property type="evidence" value="ECO:0007669"/>
    <property type="project" value="InterPro"/>
</dbReference>
<dbReference type="InterPro" id="IPR002716">
    <property type="entry name" value="PIN_dom"/>
</dbReference>
<comment type="caution">
    <text evidence="10">The sequence shown here is derived from an EMBL/GenBank/DDBJ whole genome shotgun (WGS) entry which is preliminary data.</text>
</comment>
<keyword evidence="2 8" id="KW-1277">Toxin-antitoxin system</keyword>
<dbReference type="EMBL" id="JACORT010000015">
    <property type="protein sequence ID" value="MBC5786123.1"/>
    <property type="molecule type" value="Genomic_DNA"/>
</dbReference>
<accession>A0A923MWS0</accession>
<dbReference type="InterPro" id="IPR022907">
    <property type="entry name" value="VapC_family"/>
</dbReference>
<feature type="binding site" evidence="8">
    <location>
        <position position="5"/>
    </location>
    <ligand>
        <name>Mg(2+)</name>
        <dbReference type="ChEBI" id="CHEBI:18420"/>
    </ligand>
</feature>
<dbReference type="GO" id="GO:0016787">
    <property type="term" value="F:hydrolase activity"/>
    <property type="evidence" value="ECO:0007669"/>
    <property type="project" value="UniProtKB-KW"/>
</dbReference>
<dbReference type="Proteomes" id="UP000608513">
    <property type="component" value="Unassembled WGS sequence"/>
</dbReference>
<name>A0A923MWS0_9BURK</name>
<evidence type="ECO:0000256" key="2">
    <source>
        <dbReference type="ARBA" id="ARBA00022649"/>
    </source>
</evidence>
<feature type="binding site" evidence="8">
    <location>
        <position position="98"/>
    </location>
    <ligand>
        <name>Mg(2+)</name>
        <dbReference type="ChEBI" id="CHEBI:18420"/>
    </ligand>
</feature>
<gene>
    <name evidence="8" type="primary">vapC</name>
    <name evidence="10" type="ORF">H8N03_24505</name>
</gene>
<dbReference type="RefSeq" id="WP_187078871.1">
    <property type="nucleotide sequence ID" value="NZ_JACORT010000015.1"/>
</dbReference>
<dbReference type="InterPro" id="IPR050556">
    <property type="entry name" value="Type_II_TA_system_RNase"/>
</dbReference>
<keyword evidence="5 8" id="KW-0378">Hydrolase</keyword>
<dbReference type="InterPro" id="IPR029060">
    <property type="entry name" value="PIN-like_dom_sf"/>
</dbReference>
<dbReference type="PANTHER" id="PTHR33653">
    <property type="entry name" value="RIBONUCLEASE VAPC2"/>
    <property type="match status" value="1"/>
</dbReference>
<evidence type="ECO:0000256" key="4">
    <source>
        <dbReference type="ARBA" id="ARBA00022723"/>
    </source>
</evidence>
<evidence type="ECO:0000259" key="9">
    <source>
        <dbReference type="Pfam" id="PF01850"/>
    </source>
</evidence>
<dbReference type="AlphaFoldDB" id="A0A923MWS0"/>
<keyword evidence="4 8" id="KW-0479">Metal-binding</keyword>
<keyword evidence="11" id="KW-1185">Reference proteome</keyword>
<comment type="cofactor">
    <cofactor evidence="1 8">
        <name>Mg(2+)</name>
        <dbReference type="ChEBI" id="CHEBI:18420"/>
    </cofactor>
</comment>
<feature type="domain" description="PIN" evidence="9">
    <location>
        <begin position="2"/>
        <end position="123"/>
    </location>
</feature>
<evidence type="ECO:0000313" key="10">
    <source>
        <dbReference type="EMBL" id="MBC5786123.1"/>
    </source>
</evidence>
<keyword evidence="6 8" id="KW-0460">Magnesium</keyword>
<organism evidence="10 11">
    <name type="scientific">Ramlibacter cellulosilyticus</name>
    <dbReference type="NCBI Taxonomy" id="2764187"/>
    <lineage>
        <taxon>Bacteria</taxon>
        <taxon>Pseudomonadati</taxon>
        <taxon>Pseudomonadota</taxon>
        <taxon>Betaproteobacteria</taxon>
        <taxon>Burkholderiales</taxon>
        <taxon>Comamonadaceae</taxon>
        <taxon>Ramlibacter</taxon>
    </lineage>
</organism>
<dbReference type="PANTHER" id="PTHR33653:SF1">
    <property type="entry name" value="RIBONUCLEASE VAPC2"/>
    <property type="match status" value="1"/>
</dbReference>
<dbReference type="HAMAP" id="MF_00265">
    <property type="entry name" value="VapC_Nob1"/>
    <property type="match status" value="1"/>
</dbReference>
<evidence type="ECO:0000256" key="6">
    <source>
        <dbReference type="ARBA" id="ARBA00022842"/>
    </source>
</evidence>
<evidence type="ECO:0000313" key="11">
    <source>
        <dbReference type="Proteomes" id="UP000608513"/>
    </source>
</evidence>
<evidence type="ECO:0000256" key="8">
    <source>
        <dbReference type="HAMAP-Rule" id="MF_00265"/>
    </source>
</evidence>
<evidence type="ECO:0000256" key="5">
    <source>
        <dbReference type="ARBA" id="ARBA00022801"/>
    </source>
</evidence>
<dbReference type="Pfam" id="PF01850">
    <property type="entry name" value="PIN"/>
    <property type="match status" value="1"/>
</dbReference>
<comment type="similarity">
    <text evidence="7 8">Belongs to the PINc/VapC protein family.</text>
</comment>
<dbReference type="GO" id="GO:0090729">
    <property type="term" value="F:toxin activity"/>
    <property type="evidence" value="ECO:0007669"/>
    <property type="project" value="UniProtKB-KW"/>
</dbReference>